<comment type="catalytic activity">
    <reaction evidence="11 12">
        <text>an alpha-D-Man-(1-&gt;3)-beta-D-Man-(1-&gt;4)-beta-D-GlcNAc-(1-&gt;4)-alpha-D-GlcNAc-diphospho-di-trans,poly-cis-dolichol + GDP-alpha-D-mannose = an alpha-D-Man-(1-&gt;3)-[alpha-D-Man-(1-&gt;6)]-beta-D-Man-(1-&gt;4)-beta-D-GlcNAc-(1-&gt;4)-alpha-D-GlcNAc-diphospho-di-trans,poly-cis-dolichol + GDP + H(+)</text>
        <dbReference type="Rhea" id="RHEA:29519"/>
        <dbReference type="Rhea" id="RHEA-COMP:19513"/>
        <dbReference type="Rhea" id="RHEA-COMP:19515"/>
        <dbReference type="ChEBI" id="CHEBI:15378"/>
        <dbReference type="ChEBI" id="CHEBI:57527"/>
        <dbReference type="ChEBI" id="CHEBI:58189"/>
        <dbReference type="ChEBI" id="CHEBI:132510"/>
        <dbReference type="ChEBI" id="CHEBI:132511"/>
        <dbReference type="EC" id="2.4.1.257"/>
    </reaction>
    <physiologicalReaction direction="left-to-right" evidence="11 12">
        <dbReference type="Rhea" id="RHEA:29520"/>
    </physiologicalReaction>
</comment>
<dbReference type="CDD" id="cd03805">
    <property type="entry name" value="GT4_ALG2-like"/>
    <property type="match status" value="1"/>
</dbReference>
<sequence>MSKSRRETEREKAGKKSLVFIHPDLGIGGAERLVVDAAVGCQNLGYKVTIFTSHCDPKHSFDEVRQLDVRVRGDSIVPPSILGGRFTILCAILRQLHLILQIALFTNELASIQPDAFFIDQLSACIPLLKWLLPQPKATILFYCHFPDQLLVQRKSIIKRLYRAPFDWLESWSTGCSDTIVVNSYFTKSVFKQVFRKLKDRDPQVVYPCVDINAYAPDLEVAGLLTKQWKDKKVLLSINRFERKKGVDLAIRAYSQLPKALRKTSRLVIAGGYDPRVAENVEHHHELLTLSEDLGLSCSTETTVRGAITTDEDVNVLFLLSVPGDFKWVLLKVARLLVYTPKEEHFGIVPIEAMLARTPVLAANSGGPMETVEDGGWLKNPEDVDEWAKVMFGVLTKEASWINAIGEKGRKRTEMFSRDKMADALAKYL</sequence>
<proteinExistence type="inferred from homology"/>
<accession>A0A6G1GHQ6</accession>
<reference evidence="17" key="2">
    <citation type="submission" date="2020-04" db="EMBL/GenBank/DDBJ databases">
        <authorList>
            <consortium name="NCBI Genome Project"/>
        </authorList>
    </citation>
    <scope>NUCLEOTIDE SEQUENCE</scope>
    <source>
        <strain evidence="17">CBS 781.70</strain>
    </source>
</reference>
<reference evidence="15 17" key="1">
    <citation type="submission" date="2020-01" db="EMBL/GenBank/DDBJ databases">
        <authorList>
            <consortium name="DOE Joint Genome Institute"/>
            <person name="Haridas S."/>
            <person name="Albert R."/>
            <person name="Binder M."/>
            <person name="Bloem J."/>
            <person name="Labutti K."/>
            <person name="Salamov A."/>
            <person name="Andreopoulos B."/>
            <person name="Baker S.E."/>
            <person name="Barry K."/>
            <person name="Bills G."/>
            <person name="Bluhm B.H."/>
            <person name="Cannon C."/>
            <person name="Castanera R."/>
            <person name="Culley D.E."/>
            <person name="Daum C."/>
            <person name="Ezra D."/>
            <person name="Gonzalez J.B."/>
            <person name="Henrissat B."/>
            <person name="Kuo A."/>
            <person name="Liang C."/>
            <person name="Lipzen A."/>
            <person name="Lutzoni F."/>
            <person name="Magnuson J."/>
            <person name="Mondo S."/>
            <person name="Nolan M."/>
            <person name="Ohm R."/>
            <person name="Pangilinan J."/>
            <person name="Park H.-J."/>
            <person name="Ramirez L."/>
            <person name="Alfaro M."/>
            <person name="Sun H."/>
            <person name="Tritt A."/>
            <person name="Yoshinaga Y."/>
            <person name="Zwiers L.-H."/>
            <person name="Turgeon B.G."/>
            <person name="Goodwin S.B."/>
            <person name="Spatafora J.W."/>
            <person name="Crous P.W."/>
            <person name="Grigoriev I.V."/>
        </authorList>
    </citation>
    <scope>NUCLEOTIDE SEQUENCE</scope>
    <source>
        <strain evidence="15 17">CBS 781.70</strain>
    </source>
</reference>
<comment type="function">
    <text evidence="1 12">Mannosylates Man(2)GlcNAc(2)-dolichol diphosphate and Man(1)GlcNAc(2)-dolichol diphosphate to form Man(3)GlcNAc(2)-dolichol diphosphate.</text>
</comment>
<feature type="domain" description="Glycosyl transferase family 1" evidence="13">
    <location>
        <begin position="230"/>
        <end position="411"/>
    </location>
</feature>
<comment type="pathway">
    <text evidence="3 12">Protein modification; protein glycosylation.</text>
</comment>
<comment type="similarity">
    <text evidence="12">Belongs to the glycosyltransferase group 1 family.</text>
</comment>
<evidence type="ECO:0000313" key="16">
    <source>
        <dbReference type="Proteomes" id="UP000504638"/>
    </source>
</evidence>
<keyword evidence="5 12" id="KW-0808">Transferase</keyword>
<dbReference type="EC" id="2.4.1.257" evidence="12"/>
<dbReference type="InterPro" id="IPR027054">
    <property type="entry name" value="ALG2"/>
</dbReference>
<evidence type="ECO:0000256" key="6">
    <source>
        <dbReference type="ARBA" id="ARBA00022692"/>
    </source>
</evidence>
<reference evidence="17" key="3">
    <citation type="submission" date="2025-04" db="UniProtKB">
        <authorList>
            <consortium name="RefSeq"/>
        </authorList>
    </citation>
    <scope>IDENTIFICATION</scope>
    <source>
        <strain evidence="17">CBS 781.70</strain>
    </source>
</reference>
<organism evidence="15">
    <name type="scientific">Eremomyces bilateralis CBS 781.70</name>
    <dbReference type="NCBI Taxonomy" id="1392243"/>
    <lineage>
        <taxon>Eukaryota</taxon>
        <taxon>Fungi</taxon>
        <taxon>Dikarya</taxon>
        <taxon>Ascomycota</taxon>
        <taxon>Pezizomycotina</taxon>
        <taxon>Dothideomycetes</taxon>
        <taxon>Dothideomycetes incertae sedis</taxon>
        <taxon>Eremomycetales</taxon>
        <taxon>Eremomycetaceae</taxon>
        <taxon>Eremomyces</taxon>
    </lineage>
</organism>
<evidence type="ECO:0000313" key="17">
    <source>
        <dbReference type="RefSeq" id="XP_033539031.1"/>
    </source>
</evidence>
<dbReference type="InterPro" id="IPR028098">
    <property type="entry name" value="Glyco_trans_4-like_N"/>
</dbReference>
<dbReference type="AlphaFoldDB" id="A0A6G1GHQ6"/>
<evidence type="ECO:0000259" key="13">
    <source>
        <dbReference type="Pfam" id="PF00534"/>
    </source>
</evidence>
<evidence type="ECO:0000256" key="2">
    <source>
        <dbReference type="ARBA" id="ARBA00004586"/>
    </source>
</evidence>
<dbReference type="Pfam" id="PF00534">
    <property type="entry name" value="Glycos_transf_1"/>
    <property type="match status" value="1"/>
</dbReference>
<evidence type="ECO:0000313" key="15">
    <source>
        <dbReference type="EMBL" id="KAF1817400.1"/>
    </source>
</evidence>
<name>A0A6G1GHQ6_9PEZI</name>
<dbReference type="EMBL" id="ML975149">
    <property type="protein sequence ID" value="KAF1817400.1"/>
    <property type="molecule type" value="Genomic_DNA"/>
</dbReference>
<gene>
    <name evidence="15 17" type="ORF">P152DRAFT_463563</name>
</gene>
<keyword evidence="9" id="KW-0472">Membrane</keyword>
<evidence type="ECO:0000256" key="3">
    <source>
        <dbReference type="ARBA" id="ARBA00004922"/>
    </source>
</evidence>
<evidence type="ECO:0000256" key="9">
    <source>
        <dbReference type="ARBA" id="ARBA00023136"/>
    </source>
</evidence>
<dbReference type="SUPFAM" id="SSF53756">
    <property type="entry name" value="UDP-Glycosyltransferase/glycogen phosphorylase"/>
    <property type="match status" value="1"/>
</dbReference>
<dbReference type="GO" id="GO:0004378">
    <property type="term" value="F:GDP-Man:Man(1)GlcNAc(2)-PP-Dol alpha-1,3-mannosyltransferase activity"/>
    <property type="evidence" value="ECO:0007669"/>
    <property type="project" value="UniProtKB-UniRule"/>
</dbReference>
<comment type="subcellular location">
    <subcellularLocation>
        <location evidence="2 12">Endoplasmic reticulum membrane</location>
    </subcellularLocation>
</comment>
<dbReference type="GO" id="GO:0005789">
    <property type="term" value="C:endoplasmic reticulum membrane"/>
    <property type="evidence" value="ECO:0007669"/>
    <property type="project" value="UniProtKB-SubCell"/>
</dbReference>
<dbReference type="GeneID" id="54421080"/>
<evidence type="ECO:0000256" key="1">
    <source>
        <dbReference type="ARBA" id="ARBA00003142"/>
    </source>
</evidence>
<dbReference type="EC" id="2.4.1.132" evidence="12"/>
<keyword evidence="6" id="KW-0812">Transmembrane</keyword>
<dbReference type="GO" id="GO:0102704">
    <property type="term" value="F:GDP-Man:Man(2)GlcNAc(2)-PP-Dol alpha-1,6-mannosyltransferase activity"/>
    <property type="evidence" value="ECO:0007669"/>
    <property type="project" value="UniProtKB-UniRule"/>
</dbReference>
<evidence type="ECO:0000256" key="12">
    <source>
        <dbReference type="RuleBase" id="RU367136"/>
    </source>
</evidence>
<evidence type="ECO:0000256" key="5">
    <source>
        <dbReference type="ARBA" id="ARBA00022679"/>
    </source>
</evidence>
<dbReference type="UniPathway" id="UPA00378"/>
<dbReference type="PANTHER" id="PTHR45918">
    <property type="entry name" value="ALPHA-1,3/1,6-MANNOSYLTRANSFERASE ALG2"/>
    <property type="match status" value="1"/>
</dbReference>
<dbReference type="PANTHER" id="PTHR45918:SF1">
    <property type="entry name" value="ALPHA-1,3_1,6-MANNOSYLTRANSFERASE ALG2"/>
    <property type="match status" value="1"/>
</dbReference>
<keyword evidence="16" id="KW-1185">Reference proteome</keyword>
<evidence type="ECO:0000259" key="14">
    <source>
        <dbReference type="Pfam" id="PF13439"/>
    </source>
</evidence>
<evidence type="ECO:0000256" key="4">
    <source>
        <dbReference type="ARBA" id="ARBA00022676"/>
    </source>
</evidence>
<dbReference type="InterPro" id="IPR001296">
    <property type="entry name" value="Glyco_trans_1"/>
</dbReference>
<evidence type="ECO:0000256" key="8">
    <source>
        <dbReference type="ARBA" id="ARBA00022989"/>
    </source>
</evidence>
<keyword evidence="8" id="KW-1133">Transmembrane helix</keyword>
<dbReference type="Pfam" id="PF13439">
    <property type="entry name" value="Glyco_transf_4"/>
    <property type="match status" value="1"/>
</dbReference>
<dbReference type="OrthoDB" id="448893at2759"/>
<dbReference type="Proteomes" id="UP000504638">
    <property type="component" value="Unplaced"/>
</dbReference>
<dbReference type="RefSeq" id="XP_033539031.1">
    <property type="nucleotide sequence ID" value="XM_033680510.1"/>
</dbReference>
<protein>
    <recommendedName>
        <fullName evidence="12">Alpha-1,3/1,6-mannosyltransferase ALG2</fullName>
        <ecNumber evidence="12">2.4.1.132</ecNumber>
        <ecNumber evidence="12">2.4.1.257</ecNumber>
    </recommendedName>
    <alternativeName>
        <fullName evidence="12">GDP-Man:Man(1)GlcNAc(2)-PP-Dol alpha-1,3-mannosyltransferase</fullName>
    </alternativeName>
</protein>
<keyword evidence="7 12" id="KW-0256">Endoplasmic reticulum</keyword>
<evidence type="ECO:0000256" key="10">
    <source>
        <dbReference type="ARBA" id="ARBA00045103"/>
    </source>
</evidence>
<keyword evidence="4 12" id="KW-0328">Glycosyltransferase</keyword>
<feature type="domain" description="Glycosyltransferase subfamily 4-like N-terminal" evidence="14">
    <location>
        <begin position="27"/>
        <end position="213"/>
    </location>
</feature>
<evidence type="ECO:0000256" key="11">
    <source>
        <dbReference type="ARBA" id="ARBA00045104"/>
    </source>
</evidence>
<dbReference type="Gene3D" id="3.40.50.2000">
    <property type="entry name" value="Glycogen Phosphorylase B"/>
    <property type="match status" value="2"/>
</dbReference>
<comment type="catalytic activity">
    <reaction evidence="10 12">
        <text>a beta-D-Man-(1-&gt;4)-beta-D-GlcNAc-(1-&gt;4)-alpha-D-GlcNAc-diphospho-di-trans,poly-cis-dolichol + GDP-alpha-D-mannose = an alpha-D-Man-(1-&gt;3)-beta-D-Man-(1-&gt;4)-beta-D-GlcNAc-(1-&gt;4)-alpha-D-GlcNAc-diphospho-di-trans,poly-cis-dolichol + GDP + H(+)</text>
        <dbReference type="Rhea" id="RHEA:29515"/>
        <dbReference type="Rhea" id="RHEA-COMP:19511"/>
        <dbReference type="Rhea" id="RHEA-COMP:19513"/>
        <dbReference type="ChEBI" id="CHEBI:15378"/>
        <dbReference type="ChEBI" id="CHEBI:57527"/>
        <dbReference type="ChEBI" id="CHEBI:58189"/>
        <dbReference type="ChEBI" id="CHEBI:58472"/>
        <dbReference type="ChEBI" id="CHEBI:132510"/>
        <dbReference type="EC" id="2.4.1.132"/>
    </reaction>
    <physiologicalReaction direction="left-to-right" evidence="10 12">
        <dbReference type="Rhea" id="RHEA:29516"/>
    </physiologicalReaction>
</comment>
<evidence type="ECO:0000256" key="7">
    <source>
        <dbReference type="ARBA" id="ARBA00022824"/>
    </source>
</evidence>